<dbReference type="AlphaFoldDB" id="F4RT95"/>
<dbReference type="STRING" id="747676.F4RT95"/>
<evidence type="ECO:0000313" key="1">
    <source>
        <dbReference type="EMBL" id="EGG04471.1"/>
    </source>
</evidence>
<dbReference type="KEGG" id="mlr:MELLADRAFT_88867"/>
<keyword evidence="2" id="KW-1185">Reference proteome</keyword>
<reference evidence="2" key="1">
    <citation type="journal article" date="2011" name="Proc. Natl. Acad. Sci. U.S.A.">
        <title>Obligate biotrophy features unraveled by the genomic analysis of rust fungi.</title>
        <authorList>
            <person name="Duplessis S."/>
            <person name="Cuomo C.A."/>
            <person name="Lin Y.-C."/>
            <person name="Aerts A."/>
            <person name="Tisserant E."/>
            <person name="Veneault-Fourrey C."/>
            <person name="Joly D.L."/>
            <person name="Hacquard S."/>
            <person name="Amselem J."/>
            <person name="Cantarel B.L."/>
            <person name="Chiu R."/>
            <person name="Coutinho P.M."/>
            <person name="Feau N."/>
            <person name="Field M."/>
            <person name="Frey P."/>
            <person name="Gelhaye E."/>
            <person name="Goldberg J."/>
            <person name="Grabherr M.G."/>
            <person name="Kodira C.D."/>
            <person name="Kohler A."/>
            <person name="Kuees U."/>
            <person name="Lindquist E.A."/>
            <person name="Lucas S.M."/>
            <person name="Mago R."/>
            <person name="Mauceli E."/>
            <person name="Morin E."/>
            <person name="Murat C."/>
            <person name="Pangilinan J.L."/>
            <person name="Park R."/>
            <person name="Pearson M."/>
            <person name="Quesneville H."/>
            <person name="Rouhier N."/>
            <person name="Sakthikumar S."/>
            <person name="Salamov A.A."/>
            <person name="Schmutz J."/>
            <person name="Selles B."/>
            <person name="Shapiro H."/>
            <person name="Tanguay P."/>
            <person name="Tuskan G.A."/>
            <person name="Henrissat B."/>
            <person name="Van de Peer Y."/>
            <person name="Rouze P."/>
            <person name="Ellis J.G."/>
            <person name="Dodds P.N."/>
            <person name="Schein J.E."/>
            <person name="Zhong S."/>
            <person name="Hamelin R.C."/>
            <person name="Grigoriev I.V."/>
            <person name="Szabo L.J."/>
            <person name="Martin F."/>
        </authorList>
    </citation>
    <scope>NUCLEOTIDE SEQUENCE [LARGE SCALE GENOMIC DNA]</scope>
    <source>
        <strain evidence="2">98AG31 / pathotype 3-4-7</strain>
    </source>
</reference>
<dbReference type="InParanoid" id="F4RT95"/>
<gene>
    <name evidence="1" type="ORF">MELLADRAFT_88867</name>
</gene>
<dbReference type="Proteomes" id="UP000001072">
    <property type="component" value="Unassembled WGS sequence"/>
</dbReference>
<dbReference type="RefSeq" id="XP_007412262.1">
    <property type="nucleotide sequence ID" value="XM_007412200.1"/>
</dbReference>
<dbReference type="GeneID" id="18935015"/>
<sequence length="218" mass="24373">MFIYLTTFLLDGRSPRSVRQSTMEVLKAYYQPIQPSPRHLESPIKKHGSQNVISVDLDLKHSLKHSRPIVGISILKRLLETWAHREEEREVLHVFKVYLDRFKDAVEDSEKGNSESYLSAGANAVDYIVFGHLLRLAIPLGLCTVDQYNLALLLRCSRDMISLLERYPTLLKVCGLDSTMTSTQLSATVQGLPDDGKGLGGKIAPTFCPSPTSQTTKT</sequence>
<dbReference type="HOGENOM" id="CLU_1267153_0_0_1"/>
<accession>F4RT95</accession>
<dbReference type="EMBL" id="GL883118">
    <property type="protein sequence ID" value="EGG04471.1"/>
    <property type="molecule type" value="Genomic_DNA"/>
</dbReference>
<dbReference type="OrthoDB" id="10555671at2759"/>
<evidence type="ECO:0000313" key="2">
    <source>
        <dbReference type="Proteomes" id="UP000001072"/>
    </source>
</evidence>
<protein>
    <submittedName>
        <fullName evidence="1">Uncharacterized protein</fullName>
    </submittedName>
</protein>
<proteinExistence type="predicted"/>
<name>F4RT95_MELLP</name>
<organism evidence="2">
    <name type="scientific">Melampsora larici-populina (strain 98AG31 / pathotype 3-4-7)</name>
    <name type="common">Poplar leaf rust fungus</name>
    <dbReference type="NCBI Taxonomy" id="747676"/>
    <lineage>
        <taxon>Eukaryota</taxon>
        <taxon>Fungi</taxon>
        <taxon>Dikarya</taxon>
        <taxon>Basidiomycota</taxon>
        <taxon>Pucciniomycotina</taxon>
        <taxon>Pucciniomycetes</taxon>
        <taxon>Pucciniales</taxon>
        <taxon>Melampsoraceae</taxon>
        <taxon>Melampsora</taxon>
    </lineage>
</organism>
<dbReference type="VEuPathDB" id="FungiDB:MELLADRAFT_88867"/>